<reference evidence="2 4" key="2">
    <citation type="journal article" date="2014" name="BMC Genomics">
        <title>An improved genome release (version Mt4.0) for the model legume Medicago truncatula.</title>
        <authorList>
            <person name="Tang H."/>
            <person name="Krishnakumar V."/>
            <person name="Bidwell S."/>
            <person name="Rosen B."/>
            <person name="Chan A."/>
            <person name="Zhou S."/>
            <person name="Gentzbittel L."/>
            <person name="Childs K.L."/>
            <person name="Yandell M."/>
            <person name="Gundlach H."/>
            <person name="Mayer K.F."/>
            <person name="Schwartz D.C."/>
            <person name="Town C.D."/>
        </authorList>
    </citation>
    <scope>GENOME REANNOTATION</scope>
    <source>
        <strain evidence="2">A17</strain>
        <strain evidence="3 4">cv. Jemalong A17</strain>
    </source>
</reference>
<dbReference type="EnsemblPlants" id="KEH40868">
    <property type="protein sequence ID" value="KEH40868"/>
    <property type="gene ID" value="MTR_1g036650"/>
</dbReference>
<dbReference type="HOGENOM" id="CLU_086797_0_0_1"/>
<feature type="compositionally biased region" description="Polar residues" evidence="1">
    <location>
        <begin position="24"/>
        <end position="47"/>
    </location>
</feature>
<accession>A0A072VHK4</accession>
<evidence type="ECO:0000313" key="3">
    <source>
        <dbReference type="EnsemblPlants" id="KEH40868"/>
    </source>
</evidence>
<gene>
    <name evidence="2" type="ordered locus">MTR_1g036650</name>
</gene>
<organism evidence="2 4">
    <name type="scientific">Medicago truncatula</name>
    <name type="common">Barrel medic</name>
    <name type="synonym">Medicago tribuloides</name>
    <dbReference type="NCBI Taxonomy" id="3880"/>
    <lineage>
        <taxon>Eukaryota</taxon>
        <taxon>Viridiplantae</taxon>
        <taxon>Streptophyta</taxon>
        <taxon>Embryophyta</taxon>
        <taxon>Tracheophyta</taxon>
        <taxon>Spermatophyta</taxon>
        <taxon>Magnoliopsida</taxon>
        <taxon>eudicotyledons</taxon>
        <taxon>Gunneridae</taxon>
        <taxon>Pentapetalae</taxon>
        <taxon>rosids</taxon>
        <taxon>fabids</taxon>
        <taxon>Fabales</taxon>
        <taxon>Fabaceae</taxon>
        <taxon>Papilionoideae</taxon>
        <taxon>50 kb inversion clade</taxon>
        <taxon>NPAAA clade</taxon>
        <taxon>Hologalegina</taxon>
        <taxon>IRL clade</taxon>
        <taxon>Trifolieae</taxon>
        <taxon>Medicago</taxon>
    </lineage>
</organism>
<evidence type="ECO:0000256" key="1">
    <source>
        <dbReference type="SAM" id="MobiDB-lite"/>
    </source>
</evidence>
<protein>
    <submittedName>
        <fullName evidence="2 3">Uncharacterized protein</fullName>
    </submittedName>
</protein>
<evidence type="ECO:0000313" key="2">
    <source>
        <dbReference type="EMBL" id="KEH40868.1"/>
    </source>
</evidence>
<proteinExistence type="predicted"/>
<sequence length="208" mass="23509">MATKDPPLVQQRPQPLCQPICMKQSRQQGSQRFIPQNQSPQPLIPQNQAQKASQCDPFPVKYADLLPILLKTNLVQTLSPPHVPDPLPPGPITNVQDPGYQPRFRPSQQQYLASHSVVAVRNPGYQPQFQQYQQQAPRTQINPIPMKYAELFPRLLERNLIHTKAPLSVPTIFPAGYRADLSYAFHQGAPGHDIEECFALQKIVQKLI</sequence>
<evidence type="ECO:0000313" key="4">
    <source>
        <dbReference type="Proteomes" id="UP000002051"/>
    </source>
</evidence>
<dbReference type="EMBL" id="CM001217">
    <property type="protein sequence ID" value="KEH40868.1"/>
    <property type="molecule type" value="Genomic_DNA"/>
</dbReference>
<dbReference type="AlphaFoldDB" id="A0A072VHK4"/>
<feature type="region of interest" description="Disordered" evidence="1">
    <location>
        <begin position="22"/>
        <end position="47"/>
    </location>
</feature>
<reference evidence="2 4" key="1">
    <citation type="journal article" date="2011" name="Nature">
        <title>The Medicago genome provides insight into the evolution of rhizobial symbioses.</title>
        <authorList>
            <person name="Young N.D."/>
            <person name="Debelle F."/>
            <person name="Oldroyd G.E."/>
            <person name="Geurts R."/>
            <person name="Cannon S.B."/>
            <person name="Udvardi M.K."/>
            <person name="Benedito V.A."/>
            <person name="Mayer K.F."/>
            <person name="Gouzy J."/>
            <person name="Schoof H."/>
            <person name="Van de Peer Y."/>
            <person name="Proost S."/>
            <person name="Cook D.R."/>
            <person name="Meyers B.C."/>
            <person name="Spannagl M."/>
            <person name="Cheung F."/>
            <person name="De Mita S."/>
            <person name="Krishnakumar V."/>
            <person name="Gundlach H."/>
            <person name="Zhou S."/>
            <person name="Mudge J."/>
            <person name="Bharti A.K."/>
            <person name="Murray J.D."/>
            <person name="Naoumkina M.A."/>
            <person name="Rosen B."/>
            <person name="Silverstein K.A."/>
            <person name="Tang H."/>
            <person name="Rombauts S."/>
            <person name="Zhao P.X."/>
            <person name="Zhou P."/>
            <person name="Barbe V."/>
            <person name="Bardou P."/>
            <person name="Bechner M."/>
            <person name="Bellec A."/>
            <person name="Berger A."/>
            <person name="Berges H."/>
            <person name="Bidwell S."/>
            <person name="Bisseling T."/>
            <person name="Choisne N."/>
            <person name="Couloux A."/>
            <person name="Denny R."/>
            <person name="Deshpande S."/>
            <person name="Dai X."/>
            <person name="Doyle J.J."/>
            <person name="Dudez A.M."/>
            <person name="Farmer A.D."/>
            <person name="Fouteau S."/>
            <person name="Franken C."/>
            <person name="Gibelin C."/>
            <person name="Gish J."/>
            <person name="Goldstein S."/>
            <person name="Gonzalez A.J."/>
            <person name="Green P.J."/>
            <person name="Hallab A."/>
            <person name="Hartog M."/>
            <person name="Hua A."/>
            <person name="Humphray S.J."/>
            <person name="Jeong D.H."/>
            <person name="Jing Y."/>
            <person name="Jocker A."/>
            <person name="Kenton S.M."/>
            <person name="Kim D.J."/>
            <person name="Klee K."/>
            <person name="Lai H."/>
            <person name="Lang C."/>
            <person name="Lin S."/>
            <person name="Macmil S.L."/>
            <person name="Magdelenat G."/>
            <person name="Matthews L."/>
            <person name="McCorrison J."/>
            <person name="Monaghan E.L."/>
            <person name="Mun J.H."/>
            <person name="Najar F.Z."/>
            <person name="Nicholson C."/>
            <person name="Noirot C."/>
            <person name="O'Bleness M."/>
            <person name="Paule C.R."/>
            <person name="Poulain J."/>
            <person name="Prion F."/>
            <person name="Qin B."/>
            <person name="Qu C."/>
            <person name="Retzel E.F."/>
            <person name="Riddle C."/>
            <person name="Sallet E."/>
            <person name="Samain S."/>
            <person name="Samson N."/>
            <person name="Sanders I."/>
            <person name="Saurat O."/>
            <person name="Scarpelli C."/>
            <person name="Schiex T."/>
            <person name="Segurens B."/>
            <person name="Severin A.J."/>
            <person name="Sherrier D.J."/>
            <person name="Shi R."/>
            <person name="Sims S."/>
            <person name="Singer S.R."/>
            <person name="Sinharoy S."/>
            <person name="Sterck L."/>
            <person name="Viollet A."/>
            <person name="Wang B.B."/>
            <person name="Wang K."/>
            <person name="Wang M."/>
            <person name="Wang X."/>
            <person name="Warfsmann J."/>
            <person name="Weissenbach J."/>
            <person name="White D.D."/>
            <person name="White J.D."/>
            <person name="Wiley G.B."/>
            <person name="Wincker P."/>
            <person name="Xing Y."/>
            <person name="Yang L."/>
            <person name="Yao Z."/>
            <person name="Ying F."/>
            <person name="Zhai J."/>
            <person name="Zhou L."/>
            <person name="Zuber A."/>
            <person name="Denarie J."/>
            <person name="Dixon R.A."/>
            <person name="May G.D."/>
            <person name="Schwartz D.C."/>
            <person name="Rogers J."/>
            <person name="Quetier F."/>
            <person name="Town C.D."/>
            <person name="Roe B.A."/>
        </authorList>
    </citation>
    <scope>NUCLEOTIDE SEQUENCE [LARGE SCALE GENOMIC DNA]</scope>
    <source>
        <strain evidence="2">A17</strain>
        <strain evidence="3 4">cv. Jemalong A17</strain>
    </source>
</reference>
<dbReference type="Proteomes" id="UP000002051">
    <property type="component" value="Unassembled WGS sequence"/>
</dbReference>
<keyword evidence="4" id="KW-1185">Reference proteome</keyword>
<name>A0A072VHK4_MEDTR</name>
<reference evidence="3" key="3">
    <citation type="submission" date="2015-04" db="UniProtKB">
        <authorList>
            <consortium name="EnsemblPlants"/>
        </authorList>
    </citation>
    <scope>IDENTIFICATION</scope>
    <source>
        <strain evidence="3">cv. Jemalong A17</strain>
    </source>
</reference>